<name>A0ABX5M1M0_9GAMM</name>
<dbReference type="InterPro" id="IPR029044">
    <property type="entry name" value="Nucleotide-diphossugar_trans"/>
</dbReference>
<keyword evidence="3" id="KW-1185">Reference proteome</keyword>
<proteinExistence type="predicted"/>
<dbReference type="SUPFAM" id="SSF53448">
    <property type="entry name" value="Nucleotide-diphospho-sugar transferases"/>
    <property type="match status" value="1"/>
</dbReference>
<dbReference type="PANTHER" id="PTHR22916">
    <property type="entry name" value="GLYCOSYLTRANSFERASE"/>
    <property type="match status" value="1"/>
</dbReference>
<sequence>MKVSVLVPVYNLERFVLPCLESLLAQETDFDFEVIAVDDCSPDNSYALMLELASREPRLKVYHNEQNQGLAKTQKRLLSLASGEYLAYLDGDDLALPGKLQLQADYLDRHPSCSLCYHESEMFDDESGRFIKHFTADYYNARYLSNVAGVEQLISYGASVNASSIMFRRHPNLADAIDEGCKIILDHPWHILILCLGGGTLDFIPEVLGRYRAHANSFGAQTSRSSARREQSLADLIRACDNAVNYGVDALLVAKGRAHHYYSAALYFLFRNDDVRFVELLERARSTLPVTSQDWYFDARHRFAFEHRQDADAVRRFLKAGTQ</sequence>
<reference evidence="2 3" key="1">
    <citation type="submission" date="2015-03" db="EMBL/GenBank/DDBJ databases">
        <authorList>
            <person name="Krishnan R."/>
            <person name="Midha S."/>
            <person name="Patil P.B."/>
            <person name="Rameshkumar N."/>
        </authorList>
    </citation>
    <scope>NUCLEOTIDE SEQUENCE [LARGE SCALE GENOMIC DNA]</scope>
    <source>
        <strain evidence="2 3">L1E11</strain>
    </source>
</reference>
<evidence type="ECO:0000259" key="1">
    <source>
        <dbReference type="Pfam" id="PF00535"/>
    </source>
</evidence>
<dbReference type="EMBL" id="LAPT01000020">
    <property type="protein sequence ID" value="PXF32386.1"/>
    <property type="molecule type" value="Genomic_DNA"/>
</dbReference>
<dbReference type="Proteomes" id="UP000248090">
    <property type="component" value="Unassembled WGS sequence"/>
</dbReference>
<dbReference type="Gene3D" id="3.90.550.10">
    <property type="entry name" value="Spore Coat Polysaccharide Biosynthesis Protein SpsA, Chain A"/>
    <property type="match status" value="1"/>
</dbReference>
<keyword evidence="2" id="KW-0808">Transferase</keyword>
<dbReference type="InterPro" id="IPR001173">
    <property type="entry name" value="Glyco_trans_2-like"/>
</dbReference>
<dbReference type="RefSeq" id="WP_110186272.1">
    <property type="nucleotide sequence ID" value="NZ_CP177354.1"/>
</dbReference>
<accession>A0ABX5M1M0</accession>
<feature type="domain" description="Glycosyltransferase 2-like" evidence="1">
    <location>
        <begin position="4"/>
        <end position="113"/>
    </location>
</feature>
<protein>
    <submittedName>
        <fullName evidence="2">Glycosyl transferase</fullName>
    </submittedName>
</protein>
<dbReference type="Pfam" id="PF00535">
    <property type="entry name" value="Glycos_transf_2"/>
    <property type="match status" value="1"/>
</dbReference>
<evidence type="ECO:0000313" key="3">
    <source>
        <dbReference type="Proteomes" id="UP000248090"/>
    </source>
</evidence>
<dbReference type="PANTHER" id="PTHR22916:SF3">
    <property type="entry name" value="UDP-GLCNAC:BETAGAL BETA-1,3-N-ACETYLGLUCOSAMINYLTRANSFERASE-LIKE PROTEIN 1"/>
    <property type="match status" value="1"/>
</dbReference>
<gene>
    <name evidence="2" type="ORF">WH50_04650</name>
</gene>
<comment type="caution">
    <text evidence="2">The sequence shown here is derived from an EMBL/GenBank/DDBJ whole genome shotgun (WGS) entry which is preliminary data.</text>
</comment>
<evidence type="ECO:0000313" key="2">
    <source>
        <dbReference type="EMBL" id="PXF32386.1"/>
    </source>
</evidence>
<organism evidence="2 3">
    <name type="scientific">Pokkaliibacter plantistimulans</name>
    <dbReference type="NCBI Taxonomy" id="1635171"/>
    <lineage>
        <taxon>Bacteria</taxon>
        <taxon>Pseudomonadati</taxon>
        <taxon>Pseudomonadota</taxon>
        <taxon>Gammaproteobacteria</taxon>
        <taxon>Oceanospirillales</taxon>
        <taxon>Balneatrichaceae</taxon>
        <taxon>Pokkaliibacter</taxon>
    </lineage>
</organism>
<dbReference type="GO" id="GO:0016740">
    <property type="term" value="F:transferase activity"/>
    <property type="evidence" value="ECO:0007669"/>
    <property type="project" value="UniProtKB-KW"/>
</dbReference>